<protein>
    <submittedName>
        <fullName evidence="2">Uncharacterized protein</fullName>
    </submittedName>
</protein>
<reference evidence="2" key="1">
    <citation type="submission" date="2021-03" db="EMBL/GenBank/DDBJ databases">
        <title>Draft genome sequence of rust myrtle Austropuccinia psidii MF-1, a brazilian biotype.</title>
        <authorList>
            <person name="Quecine M.C."/>
            <person name="Pachon D.M.R."/>
            <person name="Bonatelli M.L."/>
            <person name="Correr F.H."/>
            <person name="Franceschini L.M."/>
            <person name="Leite T.F."/>
            <person name="Margarido G.R.A."/>
            <person name="Almeida C.A."/>
            <person name="Ferrarezi J.A."/>
            <person name="Labate C.A."/>
        </authorList>
    </citation>
    <scope>NUCLEOTIDE SEQUENCE</scope>
    <source>
        <strain evidence="2">MF-1</strain>
    </source>
</reference>
<sequence length="100" mass="11121">MMHRLDLDKPQKPPIQTPSILILDTTPPPEAKPGPSKHQRMVSPEDPEPMVNPFGDLNTPQAEAYPGSSKKPHMASDEDLDQYQRCSPNGDSLNQQSLYT</sequence>
<evidence type="ECO:0000313" key="3">
    <source>
        <dbReference type="Proteomes" id="UP000765509"/>
    </source>
</evidence>
<dbReference type="EMBL" id="AVOT02009314">
    <property type="protein sequence ID" value="MBW0487855.1"/>
    <property type="molecule type" value="Genomic_DNA"/>
</dbReference>
<evidence type="ECO:0000313" key="2">
    <source>
        <dbReference type="EMBL" id="MBW0487855.1"/>
    </source>
</evidence>
<comment type="caution">
    <text evidence="2">The sequence shown here is derived from an EMBL/GenBank/DDBJ whole genome shotgun (WGS) entry which is preliminary data.</text>
</comment>
<gene>
    <name evidence="2" type="ORF">O181_027570</name>
</gene>
<dbReference type="AlphaFoldDB" id="A0A9Q3H3C4"/>
<keyword evidence="3" id="KW-1185">Reference proteome</keyword>
<name>A0A9Q3H3C4_9BASI</name>
<proteinExistence type="predicted"/>
<feature type="compositionally biased region" description="Polar residues" evidence="1">
    <location>
        <begin position="84"/>
        <end position="100"/>
    </location>
</feature>
<accession>A0A9Q3H3C4</accession>
<feature type="region of interest" description="Disordered" evidence="1">
    <location>
        <begin position="1"/>
        <end position="100"/>
    </location>
</feature>
<evidence type="ECO:0000256" key="1">
    <source>
        <dbReference type="SAM" id="MobiDB-lite"/>
    </source>
</evidence>
<feature type="compositionally biased region" description="Basic and acidic residues" evidence="1">
    <location>
        <begin position="1"/>
        <end position="11"/>
    </location>
</feature>
<organism evidence="2 3">
    <name type="scientific">Austropuccinia psidii MF-1</name>
    <dbReference type="NCBI Taxonomy" id="1389203"/>
    <lineage>
        <taxon>Eukaryota</taxon>
        <taxon>Fungi</taxon>
        <taxon>Dikarya</taxon>
        <taxon>Basidiomycota</taxon>
        <taxon>Pucciniomycotina</taxon>
        <taxon>Pucciniomycetes</taxon>
        <taxon>Pucciniales</taxon>
        <taxon>Sphaerophragmiaceae</taxon>
        <taxon>Austropuccinia</taxon>
    </lineage>
</organism>
<dbReference type="Proteomes" id="UP000765509">
    <property type="component" value="Unassembled WGS sequence"/>
</dbReference>